<organism evidence="1 2">
    <name type="scientific">Gomphillus americanus</name>
    <dbReference type="NCBI Taxonomy" id="1940652"/>
    <lineage>
        <taxon>Eukaryota</taxon>
        <taxon>Fungi</taxon>
        <taxon>Dikarya</taxon>
        <taxon>Ascomycota</taxon>
        <taxon>Pezizomycotina</taxon>
        <taxon>Lecanoromycetes</taxon>
        <taxon>OSLEUM clade</taxon>
        <taxon>Ostropomycetidae</taxon>
        <taxon>Ostropales</taxon>
        <taxon>Graphidaceae</taxon>
        <taxon>Gomphilloideae</taxon>
        <taxon>Gomphillus</taxon>
    </lineage>
</organism>
<dbReference type="AlphaFoldDB" id="A0A8H3I788"/>
<accession>A0A8H3I788</accession>
<sequence length="323" mass="36009">MWWSSTDFLATKPFTFYLGADAKPMVVQGGLFKDISEPLHARIPQTEDDKSGTWQRDSEIIDDVEWDVFAGLVEFAYTGDYDRSIPTASMAVSCPEDCSVLDEASTALVKMENEPAPEPVSFPVEALALEEPAIEVLALEEPAVDASVPEESATRLENNWGDWPSTAKKDKIKGASKKSALSELLWKQFVKQKPSIAEKQWIEDNTPSSPNAAALLYHAKVCVLANRYLIDSLQRLSLTKLHFTLTNLSIEPQQIDSVLDLVEYVYSEEGVQGIPELKEIVLLFTTAKLNVLQKDPRLRLMLEANGTLGADVIHEISAKRNWR</sequence>
<dbReference type="Proteomes" id="UP000664169">
    <property type="component" value="Unassembled WGS sequence"/>
</dbReference>
<evidence type="ECO:0008006" key="3">
    <source>
        <dbReference type="Google" id="ProtNLM"/>
    </source>
</evidence>
<gene>
    <name evidence="1" type="ORF">GOMPHAMPRED_001293</name>
</gene>
<keyword evidence="2" id="KW-1185">Reference proteome</keyword>
<proteinExistence type="predicted"/>
<dbReference type="EMBL" id="CAJPDQ010000012">
    <property type="protein sequence ID" value="CAF9917527.1"/>
    <property type="molecule type" value="Genomic_DNA"/>
</dbReference>
<protein>
    <recommendedName>
        <fullName evidence="3">BTB domain-containing protein</fullName>
    </recommendedName>
</protein>
<evidence type="ECO:0000313" key="2">
    <source>
        <dbReference type="Proteomes" id="UP000664169"/>
    </source>
</evidence>
<comment type="caution">
    <text evidence="1">The sequence shown here is derived from an EMBL/GenBank/DDBJ whole genome shotgun (WGS) entry which is preliminary data.</text>
</comment>
<name>A0A8H3I788_9LECA</name>
<dbReference type="OrthoDB" id="9997739at2759"/>
<evidence type="ECO:0000313" key="1">
    <source>
        <dbReference type="EMBL" id="CAF9917527.1"/>
    </source>
</evidence>
<reference evidence="1" key="1">
    <citation type="submission" date="2021-03" db="EMBL/GenBank/DDBJ databases">
        <authorList>
            <person name="Tagirdzhanova G."/>
        </authorList>
    </citation>
    <scope>NUCLEOTIDE SEQUENCE</scope>
</reference>